<feature type="region of interest" description="Disordered" evidence="1">
    <location>
        <begin position="151"/>
        <end position="174"/>
    </location>
</feature>
<comment type="caution">
    <text evidence="2">The sequence shown here is derived from an EMBL/GenBank/DDBJ whole genome shotgun (WGS) entry which is preliminary data.</text>
</comment>
<dbReference type="Proteomes" id="UP001290101">
    <property type="component" value="Unassembled WGS sequence"/>
</dbReference>
<evidence type="ECO:0000256" key="1">
    <source>
        <dbReference type="SAM" id="MobiDB-lite"/>
    </source>
</evidence>
<reference evidence="2 3" key="1">
    <citation type="submission" date="2023-12" db="EMBL/GenBank/DDBJ databases">
        <title>Micromonospora sp. nov., isolated from Atacama Desert.</title>
        <authorList>
            <person name="Carro L."/>
            <person name="Golinska P."/>
            <person name="Klenk H.-P."/>
            <person name="Goodfellow M."/>
        </authorList>
    </citation>
    <scope>NUCLEOTIDE SEQUENCE [LARGE SCALE GENOMIC DNA]</scope>
    <source>
        <strain evidence="2 3">4G53</strain>
    </source>
</reference>
<evidence type="ECO:0000313" key="2">
    <source>
        <dbReference type="EMBL" id="MDZ5493952.1"/>
    </source>
</evidence>
<dbReference type="RefSeq" id="WP_322443470.1">
    <property type="nucleotide sequence ID" value="NZ_JAXOTQ010000057.1"/>
</dbReference>
<keyword evidence="3" id="KW-1185">Reference proteome</keyword>
<proteinExistence type="predicted"/>
<accession>A0ABU5JN55</accession>
<feature type="compositionally biased region" description="Acidic residues" evidence="1">
    <location>
        <begin position="156"/>
        <end position="174"/>
    </location>
</feature>
<evidence type="ECO:0000313" key="3">
    <source>
        <dbReference type="Proteomes" id="UP001290101"/>
    </source>
</evidence>
<dbReference type="EMBL" id="JAXOTQ010000057">
    <property type="protein sequence ID" value="MDZ5493952.1"/>
    <property type="molecule type" value="Genomic_DNA"/>
</dbReference>
<name>A0ABU5JN55_9ACTN</name>
<organism evidence="2 3">
    <name type="scientific">Micromonospora sicca</name>
    <dbReference type="NCBI Taxonomy" id="2202420"/>
    <lineage>
        <taxon>Bacteria</taxon>
        <taxon>Bacillati</taxon>
        <taxon>Actinomycetota</taxon>
        <taxon>Actinomycetes</taxon>
        <taxon>Micromonosporales</taxon>
        <taxon>Micromonosporaceae</taxon>
        <taxon>Micromonospora</taxon>
    </lineage>
</organism>
<protein>
    <submittedName>
        <fullName evidence="2">Uncharacterized protein</fullName>
    </submittedName>
</protein>
<gene>
    <name evidence="2" type="ORF">U2F25_31605</name>
</gene>
<sequence length="174" mass="19219">MTTPETPTAPHLPTLESVLRDAWAAFQPHQPAPLGWLTHTTTQIQAYLDDHPTPPSPPSDGDTDSVTRWRRAMWQALREAAATHDIDVDAANRLLRAVDLPPLPRRWQVRLTLPVLIEVTASSREDAFDTAETAIETALTNADLQVRFEWDGSERDDADPGDLDTAADEPAELG</sequence>